<dbReference type="CDD" id="cd01392">
    <property type="entry name" value="HTH_LacI"/>
    <property type="match status" value="1"/>
</dbReference>
<dbReference type="GO" id="GO:0003700">
    <property type="term" value="F:DNA-binding transcription factor activity"/>
    <property type="evidence" value="ECO:0007669"/>
    <property type="project" value="TreeGrafter"/>
</dbReference>
<dbReference type="SUPFAM" id="SSF53822">
    <property type="entry name" value="Periplasmic binding protein-like I"/>
    <property type="match status" value="1"/>
</dbReference>
<organism evidence="5">
    <name type="scientific">Jonesiaceae bacterium BS-20</name>
    <dbReference type="NCBI Taxonomy" id="3120821"/>
    <lineage>
        <taxon>Bacteria</taxon>
        <taxon>Bacillati</taxon>
        <taxon>Actinomycetota</taxon>
        <taxon>Actinomycetes</taxon>
        <taxon>Micrococcales</taxon>
        <taxon>Jonesiaceae</taxon>
    </lineage>
</organism>
<proteinExistence type="predicted"/>
<accession>A0AAU7DV48</accession>
<evidence type="ECO:0000256" key="3">
    <source>
        <dbReference type="ARBA" id="ARBA00023163"/>
    </source>
</evidence>
<dbReference type="InterPro" id="IPR010982">
    <property type="entry name" value="Lambda_DNA-bd_dom_sf"/>
</dbReference>
<keyword evidence="1" id="KW-0805">Transcription regulation</keyword>
<dbReference type="GO" id="GO:0000976">
    <property type="term" value="F:transcription cis-regulatory region binding"/>
    <property type="evidence" value="ECO:0007669"/>
    <property type="project" value="TreeGrafter"/>
</dbReference>
<dbReference type="SUPFAM" id="SSF47413">
    <property type="entry name" value="lambda repressor-like DNA-binding domains"/>
    <property type="match status" value="1"/>
</dbReference>
<gene>
    <name evidence="5" type="ORF">V5R04_11790</name>
</gene>
<dbReference type="SMART" id="SM00354">
    <property type="entry name" value="HTH_LACI"/>
    <property type="match status" value="1"/>
</dbReference>
<dbReference type="PANTHER" id="PTHR30146">
    <property type="entry name" value="LACI-RELATED TRANSCRIPTIONAL REPRESSOR"/>
    <property type="match status" value="1"/>
</dbReference>
<evidence type="ECO:0000256" key="1">
    <source>
        <dbReference type="ARBA" id="ARBA00023015"/>
    </source>
</evidence>
<dbReference type="InterPro" id="IPR028082">
    <property type="entry name" value="Peripla_BP_I"/>
</dbReference>
<dbReference type="PANTHER" id="PTHR30146:SF109">
    <property type="entry name" value="HTH-TYPE TRANSCRIPTIONAL REGULATOR GALS"/>
    <property type="match status" value="1"/>
</dbReference>
<evidence type="ECO:0000256" key="2">
    <source>
        <dbReference type="ARBA" id="ARBA00023125"/>
    </source>
</evidence>
<dbReference type="InterPro" id="IPR046335">
    <property type="entry name" value="LacI/GalR-like_sensor"/>
</dbReference>
<keyword evidence="2 5" id="KW-0238">DNA-binding</keyword>
<protein>
    <submittedName>
        <fullName evidence="5">LacI family DNA-binding transcriptional regulator</fullName>
    </submittedName>
</protein>
<sequence length="332" mass="36452">MSDVAALAGVGVKTVSRVINEEPNVSLKTKEKVLRAVQQLGYQQDLYAGNLRRSDRRTRTLGLLISSVANPYASTLHRGVEGEAARRGTAVFAASLDDDPEKEQRLFDAFVQRRVDGLILTAVGTSQSYISKEHERGTPMVFVDRIPQGVTADVIVADNFDGAFNGTNHLLKHGHRRIAYFGDNPRIQTSTARRDGYSHALMLANVPVAPELIFANFQTEKQTYAKVLEFLQLPDPPTAIFSGQNLITIIIVRALRDLGLSNKIALVGFDDFELADLLEPPLTVVAQDPEQIGILAAKRIFERLDGDTSPPSTIIVPTKFIVRGSGEIRAQH</sequence>
<dbReference type="CDD" id="cd06267">
    <property type="entry name" value="PBP1_LacI_sugar_binding-like"/>
    <property type="match status" value="1"/>
</dbReference>
<dbReference type="Gene3D" id="1.10.260.40">
    <property type="entry name" value="lambda repressor-like DNA-binding domains"/>
    <property type="match status" value="1"/>
</dbReference>
<feature type="domain" description="HTH lacI-type" evidence="4">
    <location>
        <begin position="1"/>
        <end position="53"/>
    </location>
</feature>
<evidence type="ECO:0000259" key="4">
    <source>
        <dbReference type="PROSITE" id="PS50932"/>
    </source>
</evidence>
<dbReference type="PROSITE" id="PS00356">
    <property type="entry name" value="HTH_LACI_1"/>
    <property type="match status" value="1"/>
</dbReference>
<dbReference type="PROSITE" id="PS50932">
    <property type="entry name" value="HTH_LACI_2"/>
    <property type="match status" value="1"/>
</dbReference>
<dbReference type="Pfam" id="PF00356">
    <property type="entry name" value="LacI"/>
    <property type="match status" value="1"/>
</dbReference>
<dbReference type="InterPro" id="IPR000843">
    <property type="entry name" value="HTH_LacI"/>
</dbReference>
<evidence type="ECO:0000313" key="5">
    <source>
        <dbReference type="EMBL" id="XBH20897.1"/>
    </source>
</evidence>
<dbReference type="EMBL" id="CP146203">
    <property type="protein sequence ID" value="XBH20897.1"/>
    <property type="molecule type" value="Genomic_DNA"/>
</dbReference>
<dbReference type="AlphaFoldDB" id="A0AAU7DV48"/>
<dbReference type="Gene3D" id="3.40.50.2300">
    <property type="match status" value="2"/>
</dbReference>
<reference evidence="5" key="1">
    <citation type="submission" date="2024-02" db="EMBL/GenBank/DDBJ databases">
        <title>Tomenella chthoni gen. nov. sp. nov., a member of the family Jonesiaceae isolated from bat guano.</title>
        <authorList>
            <person name="Miller S.L."/>
            <person name="King J."/>
            <person name="Sankaranarayanan K."/>
            <person name="Lawson P.A."/>
        </authorList>
    </citation>
    <scope>NUCLEOTIDE SEQUENCE</scope>
    <source>
        <strain evidence="5">BS-20</strain>
    </source>
</reference>
<dbReference type="Pfam" id="PF13377">
    <property type="entry name" value="Peripla_BP_3"/>
    <property type="match status" value="1"/>
</dbReference>
<name>A0AAU7DV48_9MICO</name>
<keyword evidence="3" id="KW-0804">Transcription</keyword>